<keyword evidence="2" id="KW-1185">Reference proteome</keyword>
<dbReference type="EMBL" id="CP002198">
    <property type="protein sequence ID" value="ADN13476.1"/>
    <property type="molecule type" value="Genomic_DNA"/>
</dbReference>
<dbReference type="Proteomes" id="UP000008206">
    <property type="component" value="Chromosome"/>
</dbReference>
<reference evidence="2" key="1">
    <citation type="journal article" date="2011" name="MBio">
        <title>Novel metabolic attributes of the genus Cyanothece, comprising a group of unicellular nitrogen-fixing Cyanobacteria.</title>
        <authorList>
            <person name="Bandyopadhyay A."/>
            <person name="Elvitigala T."/>
            <person name="Welsh E."/>
            <person name="Stockel J."/>
            <person name="Liberton M."/>
            <person name="Min H."/>
            <person name="Sherman L.A."/>
            <person name="Pakrasi H.B."/>
        </authorList>
    </citation>
    <scope>NUCLEOTIDE SEQUENCE [LARGE SCALE GENOMIC DNA]</scope>
    <source>
        <strain evidence="2">PCC 7822</strain>
    </source>
</reference>
<dbReference type="eggNOG" id="ENOG5033A01">
    <property type="taxonomic scope" value="Bacteria"/>
</dbReference>
<gene>
    <name evidence="1" type="ordered locus">Cyan7822_1480</name>
</gene>
<name>E0UJW5_GLOV7</name>
<dbReference type="HOGENOM" id="CLU_175491_0_0_3"/>
<evidence type="ECO:0000313" key="1">
    <source>
        <dbReference type="EMBL" id="ADN13476.1"/>
    </source>
</evidence>
<dbReference type="OrthoDB" id="466790at2"/>
<protein>
    <submittedName>
        <fullName evidence="1">Uncharacterized protein</fullName>
    </submittedName>
</protein>
<proteinExistence type="predicted"/>
<dbReference type="AlphaFoldDB" id="E0UJW5"/>
<evidence type="ECO:0000313" key="2">
    <source>
        <dbReference type="Proteomes" id="UP000008206"/>
    </source>
</evidence>
<organism evidence="1 2">
    <name type="scientific">Gloeothece verrucosa (strain PCC 7822)</name>
    <name type="common">Cyanothece sp. (strain PCC 7822)</name>
    <dbReference type="NCBI Taxonomy" id="497965"/>
    <lineage>
        <taxon>Bacteria</taxon>
        <taxon>Bacillati</taxon>
        <taxon>Cyanobacteriota</taxon>
        <taxon>Cyanophyceae</taxon>
        <taxon>Oscillatoriophycideae</taxon>
        <taxon>Chroococcales</taxon>
        <taxon>Aphanothecaceae</taxon>
        <taxon>Gloeothece</taxon>
        <taxon>Gloeothece verrucosa</taxon>
    </lineage>
</organism>
<accession>E0UJW5</accession>
<dbReference type="KEGG" id="cyj:Cyan7822_1480"/>
<dbReference type="RefSeq" id="WP_013321583.1">
    <property type="nucleotide sequence ID" value="NC_014501.1"/>
</dbReference>
<sequence>MKVNRPNSQPISAEDLQSLEKLKSLIERVIADGKVSKDEMDSIKYCIRANGKITPQELELCQRLIWDKISTGELTYEWAELS</sequence>